<dbReference type="HOGENOM" id="CLU_675611_0_0_9"/>
<dbReference type="EMBL" id="ABYI02000015">
    <property type="protein sequence ID" value="EEG75178.1"/>
    <property type="molecule type" value="Genomic_DNA"/>
</dbReference>
<dbReference type="AlphaFoldDB" id="C0BY21"/>
<proteinExistence type="predicted"/>
<keyword evidence="3" id="KW-1185">Reference proteome</keyword>
<dbReference type="STRING" id="553973.CLOHYLEM_04709"/>
<keyword evidence="1" id="KW-1133">Transmembrane helix</keyword>
<keyword evidence="1" id="KW-0812">Transmembrane</keyword>
<reference evidence="2" key="1">
    <citation type="submission" date="2009-02" db="EMBL/GenBank/DDBJ databases">
        <authorList>
            <person name="Fulton L."/>
            <person name="Clifton S."/>
            <person name="Fulton B."/>
            <person name="Xu J."/>
            <person name="Minx P."/>
            <person name="Pepin K.H."/>
            <person name="Johnson M."/>
            <person name="Bhonagiri V."/>
            <person name="Nash W.E."/>
            <person name="Mardis E.R."/>
            <person name="Wilson R.K."/>
        </authorList>
    </citation>
    <scope>NUCLEOTIDE SEQUENCE [LARGE SCALE GENOMIC DNA]</scope>
    <source>
        <strain evidence="2">DSM 15053</strain>
    </source>
</reference>
<evidence type="ECO:0000313" key="3">
    <source>
        <dbReference type="Proteomes" id="UP000004893"/>
    </source>
</evidence>
<name>C0BY21_9FIRM</name>
<feature type="transmembrane region" description="Helical" evidence="1">
    <location>
        <begin position="149"/>
        <end position="168"/>
    </location>
</feature>
<feature type="transmembrane region" description="Helical" evidence="1">
    <location>
        <begin position="12"/>
        <end position="30"/>
    </location>
</feature>
<protein>
    <submittedName>
        <fullName evidence="2">Signal peptidase I</fullName>
    </submittedName>
</protein>
<evidence type="ECO:0000313" key="2">
    <source>
        <dbReference type="EMBL" id="EEG75178.1"/>
    </source>
</evidence>
<keyword evidence="1" id="KW-0472">Membrane</keyword>
<dbReference type="eggNOG" id="COG0681">
    <property type="taxonomic scope" value="Bacteria"/>
</dbReference>
<evidence type="ECO:0000256" key="1">
    <source>
        <dbReference type="SAM" id="Phobius"/>
    </source>
</evidence>
<accession>C0BY21</accession>
<dbReference type="RefSeq" id="WP_006442041.1">
    <property type="nucleotide sequence ID" value="NZ_CP036524.1"/>
</dbReference>
<dbReference type="Proteomes" id="UP000004893">
    <property type="component" value="Unassembled WGS sequence"/>
</dbReference>
<dbReference type="OrthoDB" id="385000at2"/>
<reference evidence="2" key="2">
    <citation type="submission" date="2013-06" db="EMBL/GenBank/DDBJ databases">
        <title>Draft genome sequence of Clostridium hylemonae (DSM 15053).</title>
        <authorList>
            <person name="Sudarsanam P."/>
            <person name="Ley R."/>
            <person name="Guruge J."/>
            <person name="Turnbaugh P.J."/>
            <person name="Mahowald M."/>
            <person name="Liep D."/>
            <person name="Gordon J."/>
        </authorList>
    </citation>
    <scope>NUCLEOTIDE SEQUENCE</scope>
    <source>
        <strain evidence="2">DSM 15053</strain>
    </source>
</reference>
<dbReference type="CDD" id="cd06462">
    <property type="entry name" value="Peptidase_S24_S26"/>
    <property type="match status" value="1"/>
</dbReference>
<comment type="caution">
    <text evidence="2">The sequence shown here is derived from an EMBL/GenBank/DDBJ whole genome shotgun (WGS) entry which is preliminary data.</text>
</comment>
<organism evidence="2 3">
    <name type="scientific">[Clostridium] hylemonae DSM 15053</name>
    <dbReference type="NCBI Taxonomy" id="553973"/>
    <lineage>
        <taxon>Bacteria</taxon>
        <taxon>Bacillati</taxon>
        <taxon>Bacillota</taxon>
        <taxon>Clostridia</taxon>
        <taxon>Lachnospirales</taxon>
        <taxon>Lachnospiraceae</taxon>
    </lineage>
</organism>
<gene>
    <name evidence="2" type="ORF">CLOHYLEM_04709</name>
</gene>
<sequence length="407" mass="46319">MKKVLKVISNLITGILIAGLLTYIAVMRFFPEQLKERLGYQTFVILTDSMEPTIPVDSLVVVRNLGDEEEIKENEIISFRVDRLGDDVIFTHYFKKKEIDETGKERYYTIAENAERYDDYVTYREDILGTYQFHIPYAGKLVRFLQSPFALLELGLICIFLIIYHILWNKFDNEEKLLVEIAETGNVIDSGLDKAPPETESVCVIPKEEPSSSIMEAEETAAVDATAEEAEELCAKPEMVNGQPEISGKVLFGYRMAPSSGAFESGSAGFSLTVDVDGTMRYEAYAGGKGREAVRDSRLSGRSLKKLKKIMKDSQLVIRNLPETLDNGFSIGRGSFFIFRGRMVTAWNIRHNNLKKMKAKDYTYYKKYKKNMKHENDVLELFKKIRNVLREEGIKINLDSAEIKAGK</sequence>